<proteinExistence type="predicted"/>
<evidence type="ECO:0000259" key="1">
    <source>
        <dbReference type="Pfam" id="PF12680"/>
    </source>
</evidence>
<accession>A0A4U0YC14</accession>
<organism evidence="2 3">
    <name type="scientific">Halopseudomonas bauzanensis</name>
    <dbReference type="NCBI Taxonomy" id="653930"/>
    <lineage>
        <taxon>Bacteria</taxon>
        <taxon>Pseudomonadati</taxon>
        <taxon>Pseudomonadota</taxon>
        <taxon>Gammaproteobacteria</taxon>
        <taxon>Pseudomonadales</taxon>
        <taxon>Pseudomonadaceae</taxon>
        <taxon>Halopseudomonas</taxon>
    </lineage>
</organism>
<name>A0A4U0YC14_9GAMM</name>
<dbReference type="EMBL" id="SWAV01000010">
    <property type="protein sequence ID" value="TKA89270.1"/>
    <property type="molecule type" value="Genomic_DNA"/>
</dbReference>
<dbReference type="Gene3D" id="3.10.450.50">
    <property type="match status" value="1"/>
</dbReference>
<reference evidence="2 3" key="1">
    <citation type="submission" date="2019-04" db="EMBL/GenBank/DDBJ databases">
        <title>Crypto-aerobic microbial life in anoxic (sulfidic) marine sediments.</title>
        <authorList>
            <person name="Bhattacharya S."/>
            <person name="Roy C."/>
            <person name="Mondal N."/>
            <person name="Sarkar J."/>
            <person name="Mandal S."/>
            <person name="Rameez M.J."/>
            <person name="Ghosh W."/>
        </authorList>
    </citation>
    <scope>NUCLEOTIDE SEQUENCE [LARGE SCALE GENOMIC DNA]</scope>
    <source>
        <strain evidence="2 3">SBBB</strain>
    </source>
</reference>
<feature type="domain" description="SnoaL-like" evidence="1">
    <location>
        <begin position="14"/>
        <end position="113"/>
    </location>
</feature>
<dbReference type="Pfam" id="PF12680">
    <property type="entry name" value="SnoaL_2"/>
    <property type="match status" value="1"/>
</dbReference>
<protein>
    <submittedName>
        <fullName evidence="2">Nuclear transport factor 2 family protein</fullName>
    </submittedName>
</protein>
<comment type="caution">
    <text evidence="2">The sequence shown here is derived from an EMBL/GenBank/DDBJ whole genome shotgun (WGS) entry which is preliminary data.</text>
</comment>
<dbReference type="RefSeq" id="WP_036992568.1">
    <property type="nucleotide sequence ID" value="NZ_SWAV01000010.1"/>
</dbReference>
<gene>
    <name evidence="2" type="ORF">FA869_17020</name>
</gene>
<evidence type="ECO:0000313" key="3">
    <source>
        <dbReference type="Proteomes" id="UP000305198"/>
    </source>
</evidence>
<sequence>MANNSSGSTLPPRVAQFIEATNAGDLPRLLDVFAADSIVNDQLQQWRGLAELSKWAERDVIGQQLSLRAIHCIPHYGHCVVEAHADGNFDKRGLPDPLEVLLYFTLAEDKIVQLIVLRDYSGTCSLDAP</sequence>
<dbReference type="Proteomes" id="UP000305198">
    <property type="component" value="Unassembled WGS sequence"/>
</dbReference>
<dbReference type="SUPFAM" id="SSF54427">
    <property type="entry name" value="NTF2-like"/>
    <property type="match status" value="1"/>
</dbReference>
<dbReference type="InterPro" id="IPR037401">
    <property type="entry name" value="SnoaL-like"/>
</dbReference>
<evidence type="ECO:0000313" key="2">
    <source>
        <dbReference type="EMBL" id="TKA89270.1"/>
    </source>
</evidence>
<dbReference type="AlphaFoldDB" id="A0A4U0YC14"/>
<dbReference type="InterPro" id="IPR032710">
    <property type="entry name" value="NTF2-like_dom_sf"/>
</dbReference>